<dbReference type="SMART" id="SM01045">
    <property type="entry name" value="BURP"/>
    <property type="match status" value="1"/>
</dbReference>
<reference evidence="2" key="1">
    <citation type="submission" date="2020-03" db="EMBL/GenBank/DDBJ databases">
        <title>A high-quality chromosome-level genome assembly of a woody plant with both climbing and erect habits, Rhamnella rubrinervis.</title>
        <authorList>
            <person name="Lu Z."/>
            <person name="Yang Y."/>
            <person name="Zhu X."/>
            <person name="Sun Y."/>
        </authorList>
    </citation>
    <scope>NUCLEOTIDE SEQUENCE</scope>
    <source>
        <strain evidence="2">BYM</strain>
        <tissue evidence="2">Leaf</tissue>
    </source>
</reference>
<dbReference type="AlphaFoldDB" id="A0A8K0HK84"/>
<dbReference type="Pfam" id="PF03181">
    <property type="entry name" value="BURP"/>
    <property type="match status" value="1"/>
</dbReference>
<accession>A0A8K0HK84</accession>
<dbReference type="PANTHER" id="PTHR31236:SF2">
    <property type="entry name" value="BURP DOMAIN PROTEIN RD22"/>
    <property type="match status" value="1"/>
</dbReference>
<protein>
    <recommendedName>
        <fullName evidence="1">BURP domain-containing protein</fullName>
    </recommendedName>
</protein>
<feature type="domain" description="BURP" evidence="1">
    <location>
        <begin position="103"/>
        <end position="313"/>
    </location>
</feature>
<dbReference type="PANTHER" id="PTHR31236">
    <property type="entry name" value="BURP DOMAIN PROTEIN USPL1-LIKE"/>
    <property type="match status" value="1"/>
</dbReference>
<dbReference type="InterPro" id="IPR004873">
    <property type="entry name" value="BURP_dom"/>
</dbReference>
<dbReference type="InterPro" id="IPR044816">
    <property type="entry name" value="BURP"/>
</dbReference>
<comment type="caution">
    <text evidence="2">The sequence shown here is derived from an EMBL/GenBank/DDBJ whole genome shotgun (WGS) entry which is preliminary data.</text>
</comment>
<evidence type="ECO:0000259" key="1">
    <source>
        <dbReference type="PROSITE" id="PS51277"/>
    </source>
</evidence>
<keyword evidence="3" id="KW-1185">Reference proteome</keyword>
<proteinExistence type="predicted"/>
<dbReference type="OrthoDB" id="654134at2759"/>
<evidence type="ECO:0000313" key="2">
    <source>
        <dbReference type="EMBL" id="KAF3454001.1"/>
    </source>
</evidence>
<dbReference type="EMBL" id="VOIH02000002">
    <property type="protein sequence ID" value="KAF3454001.1"/>
    <property type="molecule type" value="Genomic_DNA"/>
</dbReference>
<dbReference type="PROSITE" id="PS51277">
    <property type="entry name" value="BURP"/>
    <property type="match status" value="1"/>
</dbReference>
<dbReference type="Proteomes" id="UP000796880">
    <property type="component" value="Unassembled WGS sequence"/>
</dbReference>
<gene>
    <name evidence="2" type="ORF">FNV43_RR04444</name>
</gene>
<evidence type="ECO:0000313" key="3">
    <source>
        <dbReference type="Proteomes" id="UP000796880"/>
    </source>
</evidence>
<name>A0A8K0HK84_9ROSA</name>
<sequence>MESCRILFLFSFIYIAILRSYAFNTENLKNSYWQSALPNTRLPKSLQKILQPASNIYVTHNTKDGRVSEAEINVKTTLEGSGLPTIGEDNYAEAQVEPGVTAFFLENDLHAGKKMKLYFPKTTNRGKLLPRKVAESIPFSTTKLSEILNHFRVQPGSVEAEILRQTIEECEQAGIKGEDKYCATSLESLVDFCVSKLGNKNIKVYSTEVDKETKQEYKIVDKGVKKIGDRSVVCHNRNYAFAVFYCHEIQATKAYMVSMVATDGTKAEAVAVCHTDTRSWNHKHFAFKRLKIKPGTVPICHFLPTDSLVWVPN</sequence>
<organism evidence="2 3">
    <name type="scientific">Rhamnella rubrinervis</name>
    <dbReference type="NCBI Taxonomy" id="2594499"/>
    <lineage>
        <taxon>Eukaryota</taxon>
        <taxon>Viridiplantae</taxon>
        <taxon>Streptophyta</taxon>
        <taxon>Embryophyta</taxon>
        <taxon>Tracheophyta</taxon>
        <taxon>Spermatophyta</taxon>
        <taxon>Magnoliopsida</taxon>
        <taxon>eudicotyledons</taxon>
        <taxon>Gunneridae</taxon>
        <taxon>Pentapetalae</taxon>
        <taxon>rosids</taxon>
        <taxon>fabids</taxon>
        <taxon>Rosales</taxon>
        <taxon>Rhamnaceae</taxon>
        <taxon>rhamnoid group</taxon>
        <taxon>Rhamneae</taxon>
        <taxon>Rhamnella</taxon>
    </lineage>
</organism>